<dbReference type="PANTHER" id="PTHR31476">
    <property type="entry name" value="PROTEIN WHAT'S THIS FACTOR 1 HOMOLOG, CHLOROPLASTIC"/>
    <property type="match status" value="1"/>
</dbReference>
<dbReference type="AlphaFoldDB" id="A0A540MC20"/>
<evidence type="ECO:0000313" key="2">
    <source>
        <dbReference type="EMBL" id="TQD96290.1"/>
    </source>
</evidence>
<dbReference type="GO" id="GO:0003723">
    <property type="term" value="F:RNA binding"/>
    <property type="evidence" value="ECO:0007669"/>
    <property type="project" value="InterPro"/>
</dbReference>
<dbReference type="Pfam" id="PF11955">
    <property type="entry name" value="PORR"/>
    <property type="match status" value="1"/>
</dbReference>
<comment type="caution">
    <text evidence="2">The sequence shown here is derived from an EMBL/GenBank/DDBJ whole genome shotgun (WGS) entry which is preliminary data.</text>
</comment>
<proteinExistence type="predicted"/>
<organism evidence="2 3">
    <name type="scientific">Malus baccata</name>
    <name type="common">Siberian crab apple</name>
    <name type="synonym">Pyrus baccata</name>
    <dbReference type="NCBI Taxonomy" id="106549"/>
    <lineage>
        <taxon>Eukaryota</taxon>
        <taxon>Viridiplantae</taxon>
        <taxon>Streptophyta</taxon>
        <taxon>Embryophyta</taxon>
        <taxon>Tracheophyta</taxon>
        <taxon>Spermatophyta</taxon>
        <taxon>Magnoliopsida</taxon>
        <taxon>eudicotyledons</taxon>
        <taxon>Gunneridae</taxon>
        <taxon>Pentapetalae</taxon>
        <taxon>rosids</taxon>
        <taxon>fabids</taxon>
        <taxon>Rosales</taxon>
        <taxon>Rosaceae</taxon>
        <taxon>Amygdaloideae</taxon>
        <taxon>Maleae</taxon>
        <taxon>Malus</taxon>
    </lineage>
</organism>
<dbReference type="InterPro" id="IPR021099">
    <property type="entry name" value="PORR_domain"/>
</dbReference>
<evidence type="ECO:0000259" key="1">
    <source>
        <dbReference type="Pfam" id="PF11955"/>
    </source>
</evidence>
<reference evidence="2 3" key="1">
    <citation type="journal article" date="2019" name="G3 (Bethesda)">
        <title>Sequencing of a Wild Apple (Malus baccata) Genome Unravels the Differences Between Cultivated and Wild Apple Species Regarding Disease Resistance and Cold Tolerance.</title>
        <authorList>
            <person name="Chen X."/>
        </authorList>
    </citation>
    <scope>NUCLEOTIDE SEQUENCE [LARGE SCALE GENOMIC DNA]</scope>
    <source>
        <strain evidence="3">cv. Shandingzi</strain>
        <tissue evidence="2">Leaves</tissue>
    </source>
</reference>
<evidence type="ECO:0000313" key="3">
    <source>
        <dbReference type="Proteomes" id="UP000315295"/>
    </source>
</evidence>
<dbReference type="InterPro" id="IPR045040">
    <property type="entry name" value="PORR_fam"/>
</dbReference>
<sequence length="111" mass="13051">MAMSLIRKLPHRFNTIRTFVNAKPSPGFPPHVKLTPQILSLHKEESAIHTFMPNKYNAIERLSKVLMLTRGTKLPMRLINRLKWDLGLPHDIVGTLLADFPDYHFWFRWSF</sequence>
<dbReference type="Proteomes" id="UP000315295">
    <property type="component" value="Unassembled WGS sequence"/>
</dbReference>
<keyword evidence="3" id="KW-1185">Reference proteome</keyword>
<name>A0A540MC20_MALBA</name>
<dbReference type="PANTHER" id="PTHR31476:SF19">
    <property type="entry name" value="UBIQUITIN CARBOXYL-TERMINAL HYDROLASE FAMILY PROTEIN"/>
    <property type="match status" value="1"/>
</dbReference>
<protein>
    <recommendedName>
        <fullName evidence="1">PORR domain-containing protein</fullName>
    </recommendedName>
</protein>
<accession>A0A540MC20</accession>
<dbReference type="EMBL" id="VIEB01000294">
    <property type="protein sequence ID" value="TQD96290.1"/>
    <property type="molecule type" value="Genomic_DNA"/>
</dbReference>
<gene>
    <name evidence="2" type="ORF">C1H46_018056</name>
</gene>
<feature type="domain" description="PORR" evidence="1">
    <location>
        <begin position="2"/>
        <end position="103"/>
    </location>
</feature>
<dbReference type="STRING" id="106549.A0A540MC20"/>